<dbReference type="PRINTS" id="PR00455">
    <property type="entry name" value="HTHTETR"/>
</dbReference>
<keyword evidence="7" id="KW-1185">Reference proteome</keyword>
<reference evidence="7" key="1">
    <citation type="journal article" date="2019" name="Int. J. Syst. Evol. Microbiol.">
        <title>The Global Catalogue of Microorganisms (GCM) 10K type strain sequencing project: providing services to taxonomists for standard genome sequencing and annotation.</title>
        <authorList>
            <consortium name="The Broad Institute Genomics Platform"/>
            <consortium name="The Broad Institute Genome Sequencing Center for Infectious Disease"/>
            <person name="Wu L."/>
            <person name="Ma J."/>
        </authorList>
    </citation>
    <scope>NUCLEOTIDE SEQUENCE [LARGE SCALE GENOMIC DNA]</scope>
    <source>
        <strain evidence="7">JCM 16702</strain>
    </source>
</reference>
<dbReference type="Pfam" id="PF00440">
    <property type="entry name" value="TetR_N"/>
    <property type="match status" value="1"/>
</dbReference>
<dbReference type="InterPro" id="IPR009057">
    <property type="entry name" value="Homeodomain-like_sf"/>
</dbReference>
<organism evidence="6 7">
    <name type="scientific">Actinomadura miaoliensis</name>
    <dbReference type="NCBI Taxonomy" id="430685"/>
    <lineage>
        <taxon>Bacteria</taxon>
        <taxon>Bacillati</taxon>
        <taxon>Actinomycetota</taxon>
        <taxon>Actinomycetes</taxon>
        <taxon>Streptosporangiales</taxon>
        <taxon>Thermomonosporaceae</taxon>
        <taxon>Actinomadura</taxon>
    </lineage>
</organism>
<sequence length="195" mass="21152">MGAGRPRAFDVDEALDRALEVFWRQGYEGTALSDLTAAMGINRPSLYAAYGNKEALFRKVLDRYLDGPGGYLRRALLAPTARAVAEELLRGAIRATTAEGRPRGCLIVQAAIATGDDAAPIRQEILAHRRTAQTALRERMERARAEGDLPPDADPADLARYLWTTSYGLAVQAAGGATREDLDRVADLALSNWPS</sequence>
<keyword evidence="2 4" id="KW-0238">DNA-binding</keyword>
<dbReference type="Proteomes" id="UP001500683">
    <property type="component" value="Unassembled WGS sequence"/>
</dbReference>
<gene>
    <name evidence="6" type="ORF">GCM10022214_32000</name>
</gene>
<dbReference type="InterPro" id="IPR036271">
    <property type="entry name" value="Tet_transcr_reg_TetR-rel_C_sf"/>
</dbReference>
<evidence type="ECO:0000259" key="5">
    <source>
        <dbReference type="PROSITE" id="PS50977"/>
    </source>
</evidence>
<feature type="domain" description="HTH tetR-type" evidence="5">
    <location>
        <begin position="8"/>
        <end position="68"/>
    </location>
</feature>
<dbReference type="PANTHER" id="PTHR47506:SF1">
    <property type="entry name" value="HTH-TYPE TRANSCRIPTIONAL REGULATOR YJDC"/>
    <property type="match status" value="1"/>
</dbReference>
<comment type="caution">
    <text evidence="6">The sequence shown here is derived from an EMBL/GenBank/DDBJ whole genome shotgun (WGS) entry which is preliminary data.</text>
</comment>
<evidence type="ECO:0000313" key="7">
    <source>
        <dbReference type="Proteomes" id="UP001500683"/>
    </source>
</evidence>
<keyword evidence="1" id="KW-0805">Transcription regulation</keyword>
<dbReference type="Gene3D" id="1.10.357.10">
    <property type="entry name" value="Tetracycline Repressor, domain 2"/>
    <property type="match status" value="1"/>
</dbReference>
<dbReference type="InterPro" id="IPR001647">
    <property type="entry name" value="HTH_TetR"/>
</dbReference>
<evidence type="ECO:0000256" key="1">
    <source>
        <dbReference type="ARBA" id="ARBA00023015"/>
    </source>
</evidence>
<evidence type="ECO:0000256" key="4">
    <source>
        <dbReference type="PROSITE-ProRule" id="PRU00335"/>
    </source>
</evidence>
<dbReference type="SUPFAM" id="SSF48498">
    <property type="entry name" value="Tetracyclin repressor-like, C-terminal domain"/>
    <property type="match status" value="1"/>
</dbReference>
<accession>A0ABP7VSZ1</accession>
<evidence type="ECO:0000256" key="3">
    <source>
        <dbReference type="ARBA" id="ARBA00023163"/>
    </source>
</evidence>
<protein>
    <submittedName>
        <fullName evidence="6">TetR/AcrR family transcriptional regulator</fullName>
    </submittedName>
</protein>
<evidence type="ECO:0000256" key="2">
    <source>
        <dbReference type="ARBA" id="ARBA00023125"/>
    </source>
</evidence>
<dbReference type="PANTHER" id="PTHR47506">
    <property type="entry name" value="TRANSCRIPTIONAL REGULATORY PROTEIN"/>
    <property type="match status" value="1"/>
</dbReference>
<dbReference type="Gene3D" id="1.10.10.60">
    <property type="entry name" value="Homeodomain-like"/>
    <property type="match status" value="1"/>
</dbReference>
<dbReference type="Pfam" id="PF16925">
    <property type="entry name" value="TetR_C_13"/>
    <property type="match status" value="1"/>
</dbReference>
<feature type="DNA-binding region" description="H-T-H motif" evidence="4">
    <location>
        <begin position="31"/>
        <end position="50"/>
    </location>
</feature>
<dbReference type="InterPro" id="IPR011075">
    <property type="entry name" value="TetR_C"/>
</dbReference>
<proteinExistence type="predicted"/>
<dbReference type="EMBL" id="BAAAZG010000018">
    <property type="protein sequence ID" value="GAA4073197.1"/>
    <property type="molecule type" value="Genomic_DNA"/>
</dbReference>
<dbReference type="PROSITE" id="PS50977">
    <property type="entry name" value="HTH_TETR_2"/>
    <property type="match status" value="1"/>
</dbReference>
<name>A0ABP7VSZ1_9ACTN</name>
<dbReference type="SUPFAM" id="SSF46689">
    <property type="entry name" value="Homeodomain-like"/>
    <property type="match status" value="1"/>
</dbReference>
<evidence type="ECO:0000313" key="6">
    <source>
        <dbReference type="EMBL" id="GAA4073197.1"/>
    </source>
</evidence>
<dbReference type="RefSeq" id="WP_344947335.1">
    <property type="nucleotide sequence ID" value="NZ_BAAAZG010000018.1"/>
</dbReference>
<keyword evidence="3" id="KW-0804">Transcription</keyword>